<feature type="signal peptide" evidence="1">
    <location>
        <begin position="1"/>
        <end position="23"/>
    </location>
</feature>
<evidence type="ECO:0000313" key="3">
    <source>
        <dbReference type="EMBL" id="PBD18471.1"/>
    </source>
</evidence>
<dbReference type="EMBL" id="NTHN01000231">
    <property type="protein sequence ID" value="PBD18471.1"/>
    <property type="molecule type" value="Genomic_DNA"/>
</dbReference>
<dbReference type="AlphaFoldDB" id="A0A2A3JTH9"/>
<accession>A0A2A3JTH9</accession>
<dbReference type="RefSeq" id="WP_095882904.1">
    <property type="nucleotide sequence ID" value="NZ_NTHN02000048.1"/>
</dbReference>
<name>A0A2A3JTH9_9RHOB</name>
<evidence type="ECO:0000313" key="4">
    <source>
        <dbReference type="Proteomes" id="UP000217448"/>
    </source>
</evidence>
<dbReference type="OrthoDB" id="9798763at2"/>
<reference evidence="4" key="2">
    <citation type="submission" date="2023-07" db="EMBL/GenBank/DDBJ databases">
        <title>Yangia mangrovi SAOS 153D genome.</title>
        <authorList>
            <person name="Verma A."/>
            <person name="Pal Y."/>
            <person name="Sundharam S."/>
            <person name="Bisht B."/>
            <person name="Srinivasan K."/>
        </authorList>
    </citation>
    <scope>NUCLEOTIDE SEQUENCE [LARGE SCALE GENOMIC DNA]</scope>
    <source>
        <strain evidence="4">SAOS 153D</strain>
    </source>
</reference>
<evidence type="ECO:0000313" key="2">
    <source>
        <dbReference type="EMBL" id="MCT4372543.1"/>
    </source>
</evidence>
<dbReference type="Gene3D" id="3.90.420.10">
    <property type="entry name" value="Oxidoreductase, molybdopterin-binding domain"/>
    <property type="match status" value="1"/>
</dbReference>
<dbReference type="Proteomes" id="UP000217448">
    <property type="component" value="Unassembled WGS sequence"/>
</dbReference>
<reference evidence="2" key="3">
    <citation type="submission" date="2024-05" db="EMBL/GenBank/DDBJ databases">
        <title>Yangia mangrovi SAOS 153D genome.</title>
        <authorList>
            <person name="Verma A."/>
            <person name="Pal Y."/>
            <person name="Sundharam S."/>
            <person name="Bisht B."/>
            <person name="Srinivasan K."/>
        </authorList>
    </citation>
    <scope>NUCLEOTIDE SEQUENCE</scope>
    <source>
        <strain evidence="2">SAOS 153D</strain>
    </source>
</reference>
<evidence type="ECO:0000256" key="1">
    <source>
        <dbReference type="SAM" id="SignalP"/>
    </source>
</evidence>
<dbReference type="InterPro" id="IPR036374">
    <property type="entry name" value="OxRdtase_Mopterin-bd_sf"/>
</dbReference>
<keyword evidence="4" id="KW-1185">Reference proteome</keyword>
<sequence length="172" mass="18888">MLGLPSLRTLIALALLVAPVAAAAAKDLPKPEEQPLLVVSGAISNTNLDGTASFDFDMLEGLDTVTFTTKTIWTDGEQTFTGVQLSDLMELVGATGNEIKATAINDYAVNIPREDWVDGGPIVAFLNHGEKMPVRNKGPLWIVYPFDQRPEYQTEQIYSRAIWQLDRIIVLD</sequence>
<organism evidence="3">
    <name type="scientific">Alloyangia mangrovi</name>
    <dbReference type="NCBI Taxonomy" id="1779329"/>
    <lineage>
        <taxon>Bacteria</taxon>
        <taxon>Pseudomonadati</taxon>
        <taxon>Pseudomonadota</taxon>
        <taxon>Alphaproteobacteria</taxon>
        <taxon>Rhodobacterales</taxon>
        <taxon>Roseobacteraceae</taxon>
        <taxon>Alloyangia</taxon>
    </lineage>
</organism>
<proteinExistence type="predicted"/>
<comment type="caution">
    <text evidence="3">The sequence shown here is derived from an EMBL/GenBank/DDBJ whole genome shotgun (WGS) entry which is preliminary data.</text>
</comment>
<protein>
    <submittedName>
        <fullName evidence="3">Oxidoreductase</fullName>
    </submittedName>
</protein>
<reference evidence="3" key="1">
    <citation type="submission" date="2017-09" db="EMBL/GenBank/DDBJ databases">
        <title>Yangia sp. SAOS 153D whole genome sequencing.</title>
        <authorList>
            <person name="Verma A."/>
            <person name="Krishnamurthi S."/>
        </authorList>
    </citation>
    <scope>NUCLEOTIDE SEQUENCE [LARGE SCALE GENOMIC DNA]</scope>
    <source>
        <strain evidence="3">SAOS 153D</strain>
    </source>
</reference>
<feature type="chain" id="PRO_5012878507" evidence="1">
    <location>
        <begin position="24"/>
        <end position="172"/>
    </location>
</feature>
<gene>
    <name evidence="2" type="ORF">CLG85_020400</name>
    <name evidence="3" type="ORF">CLG85_14515</name>
</gene>
<keyword evidence="1" id="KW-0732">Signal</keyword>
<dbReference type="EMBL" id="NTHN02000048">
    <property type="protein sequence ID" value="MCT4372543.1"/>
    <property type="molecule type" value="Genomic_DNA"/>
</dbReference>
<dbReference type="SUPFAM" id="SSF56524">
    <property type="entry name" value="Oxidoreductase molybdopterin-binding domain"/>
    <property type="match status" value="1"/>
</dbReference>